<evidence type="ECO:0008006" key="12">
    <source>
        <dbReference type="Google" id="ProtNLM"/>
    </source>
</evidence>
<dbReference type="InParanoid" id="E1ZLH5"/>
<keyword evidence="2" id="KW-0540">Nuclease</keyword>
<feature type="compositionally biased region" description="Gly residues" evidence="7">
    <location>
        <begin position="300"/>
        <end position="309"/>
    </location>
</feature>
<feature type="region of interest" description="Disordered" evidence="7">
    <location>
        <begin position="249"/>
        <end position="309"/>
    </location>
</feature>
<evidence type="ECO:0000259" key="9">
    <source>
        <dbReference type="PROSITE" id="PS50142"/>
    </source>
</evidence>
<dbReference type="Gene3D" id="3.30.160.20">
    <property type="match status" value="1"/>
</dbReference>
<dbReference type="KEGG" id="cvr:CHLNCDRAFT_53967"/>
<dbReference type="CDD" id="cd00593">
    <property type="entry name" value="RIBOc"/>
    <property type="match status" value="1"/>
</dbReference>
<evidence type="ECO:0000256" key="1">
    <source>
        <dbReference type="ARBA" id="ARBA00010183"/>
    </source>
</evidence>
<evidence type="ECO:0000313" key="11">
    <source>
        <dbReference type="Proteomes" id="UP000008141"/>
    </source>
</evidence>
<organism evidence="11">
    <name type="scientific">Chlorella variabilis</name>
    <name type="common">Green alga</name>
    <dbReference type="NCBI Taxonomy" id="554065"/>
    <lineage>
        <taxon>Eukaryota</taxon>
        <taxon>Viridiplantae</taxon>
        <taxon>Chlorophyta</taxon>
        <taxon>core chlorophytes</taxon>
        <taxon>Trebouxiophyceae</taxon>
        <taxon>Chlorellales</taxon>
        <taxon>Chlorellaceae</taxon>
        <taxon>Chlorella clade</taxon>
        <taxon>Chlorella</taxon>
    </lineage>
</organism>
<dbReference type="InterPro" id="IPR014720">
    <property type="entry name" value="dsRBD_dom"/>
</dbReference>
<dbReference type="Proteomes" id="UP000008141">
    <property type="component" value="Unassembled WGS sequence"/>
</dbReference>
<comment type="similarity">
    <text evidence="1">Belongs to the ribonuclease III family.</text>
</comment>
<dbReference type="InterPro" id="IPR036389">
    <property type="entry name" value="RNase_III_sf"/>
</dbReference>
<dbReference type="SMART" id="SM00535">
    <property type="entry name" value="RIBOc"/>
    <property type="match status" value="1"/>
</dbReference>
<dbReference type="eggNOG" id="KOG0701">
    <property type="taxonomic scope" value="Eukaryota"/>
</dbReference>
<feature type="compositionally biased region" description="Low complexity" evidence="7">
    <location>
        <begin position="97"/>
        <end position="109"/>
    </location>
</feature>
<feature type="region of interest" description="Disordered" evidence="7">
    <location>
        <begin position="539"/>
        <end position="583"/>
    </location>
</feature>
<keyword evidence="4" id="KW-0378">Hydrolase</keyword>
<evidence type="ECO:0000256" key="5">
    <source>
        <dbReference type="ARBA" id="ARBA00022884"/>
    </source>
</evidence>
<dbReference type="PROSITE" id="PS00517">
    <property type="entry name" value="RNASE_3_1"/>
    <property type="match status" value="1"/>
</dbReference>
<dbReference type="PANTHER" id="PTHR11207">
    <property type="entry name" value="RIBONUCLEASE III"/>
    <property type="match status" value="1"/>
</dbReference>
<proteinExistence type="inferred from homology"/>
<dbReference type="SUPFAM" id="SSF54768">
    <property type="entry name" value="dsRNA-binding domain-like"/>
    <property type="match status" value="1"/>
</dbReference>
<dbReference type="RefSeq" id="XP_005845370.1">
    <property type="nucleotide sequence ID" value="XM_005845308.1"/>
</dbReference>
<dbReference type="GeneID" id="17352654"/>
<evidence type="ECO:0000256" key="3">
    <source>
        <dbReference type="ARBA" id="ARBA00022759"/>
    </source>
</evidence>
<reference evidence="10 11" key="1">
    <citation type="journal article" date="2010" name="Plant Cell">
        <title>The Chlorella variabilis NC64A genome reveals adaptation to photosymbiosis, coevolution with viruses, and cryptic sex.</title>
        <authorList>
            <person name="Blanc G."/>
            <person name="Duncan G."/>
            <person name="Agarkova I."/>
            <person name="Borodovsky M."/>
            <person name="Gurnon J."/>
            <person name="Kuo A."/>
            <person name="Lindquist E."/>
            <person name="Lucas S."/>
            <person name="Pangilinan J."/>
            <person name="Polle J."/>
            <person name="Salamov A."/>
            <person name="Terry A."/>
            <person name="Yamada T."/>
            <person name="Dunigan D.D."/>
            <person name="Grigoriev I.V."/>
            <person name="Claverie J.M."/>
            <person name="Van Etten J.L."/>
        </authorList>
    </citation>
    <scope>NUCLEOTIDE SEQUENCE [LARGE SCALE GENOMIC DNA]</scope>
    <source>
        <strain evidence="10 11">NC64A</strain>
    </source>
</reference>
<feature type="domain" description="DRBM" evidence="8">
    <location>
        <begin position="870"/>
        <end position="944"/>
    </location>
</feature>
<evidence type="ECO:0000259" key="8">
    <source>
        <dbReference type="PROSITE" id="PS50137"/>
    </source>
</evidence>
<feature type="region of interest" description="Disordered" evidence="7">
    <location>
        <begin position="349"/>
        <end position="372"/>
    </location>
</feature>
<evidence type="ECO:0000313" key="10">
    <source>
        <dbReference type="EMBL" id="EFN53268.1"/>
    </source>
</evidence>
<accession>E1ZLH5</accession>
<evidence type="ECO:0000256" key="2">
    <source>
        <dbReference type="ARBA" id="ARBA00022722"/>
    </source>
</evidence>
<evidence type="ECO:0000256" key="7">
    <source>
        <dbReference type="SAM" id="MobiDB-lite"/>
    </source>
</evidence>
<feature type="region of interest" description="Disordered" evidence="7">
    <location>
        <begin position="465"/>
        <end position="521"/>
    </location>
</feature>
<dbReference type="InterPro" id="IPR011907">
    <property type="entry name" value="RNase_III"/>
</dbReference>
<feature type="compositionally biased region" description="Low complexity" evidence="7">
    <location>
        <begin position="498"/>
        <end position="518"/>
    </location>
</feature>
<dbReference type="InterPro" id="IPR000999">
    <property type="entry name" value="RNase_III_dom"/>
</dbReference>
<gene>
    <name evidence="10" type="ORF">CHLNCDRAFT_53967</name>
</gene>
<dbReference type="PANTHER" id="PTHR11207:SF0">
    <property type="entry name" value="RIBONUCLEASE 3"/>
    <property type="match status" value="1"/>
</dbReference>
<dbReference type="GO" id="GO:0006364">
    <property type="term" value="P:rRNA processing"/>
    <property type="evidence" value="ECO:0007669"/>
    <property type="project" value="InterPro"/>
</dbReference>
<feature type="domain" description="RNase III" evidence="9">
    <location>
        <begin position="690"/>
        <end position="844"/>
    </location>
</feature>
<dbReference type="STRING" id="554065.E1ZLH5"/>
<feature type="region of interest" description="Disordered" evidence="7">
    <location>
        <begin position="84"/>
        <end position="109"/>
    </location>
</feature>
<feature type="compositionally biased region" description="Basic residues" evidence="7">
    <location>
        <begin position="268"/>
        <end position="279"/>
    </location>
</feature>
<evidence type="ECO:0000256" key="6">
    <source>
        <dbReference type="PROSITE-ProRule" id="PRU00266"/>
    </source>
</evidence>
<keyword evidence="3" id="KW-0255">Endonuclease</keyword>
<evidence type="ECO:0000256" key="4">
    <source>
        <dbReference type="ARBA" id="ARBA00022801"/>
    </source>
</evidence>
<dbReference type="PROSITE" id="PS50137">
    <property type="entry name" value="DS_RBD"/>
    <property type="match status" value="1"/>
</dbReference>
<dbReference type="GO" id="GO:0003725">
    <property type="term" value="F:double-stranded RNA binding"/>
    <property type="evidence" value="ECO:0007669"/>
    <property type="project" value="TreeGrafter"/>
</dbReference>
<dbReference type="Gene3D" id="1.10.1520.10">
    <property type="entry name" value="Ribonuclease III domain"/>
    <property type="match status" value="1"/>
</dbReference>
<dbReference type="GO" id="GO:0010468">
    <property type="term" value="P:regulation of gene expression"/>
    <property type="evidence" value="ECO:0007669"/>
    <property type="project" value="TreeGrafter"/>
</dbReference>
<dbReference type="SUPFAM" id="SSF69065">
    <property type="entry name" value="RNase III domain-like"/>
    <property type="match status" value="1"/>
</dbReference>
<dbReference type="EMBL" id="GL433852">
    <property type="protein sequence ID" value="EFN53268.1"/>
    <property type="molecule type" value="Genomic_DNA"/>
</dbReference>
<protein>
    <recommendedName>
        <fullName evidence="12">RNase III domain-containing protein</fullName>
    </recommendedName>
</protein>
<dbReference type="OrthoDB" id="416741at2759"/>
<dbReference type="PROSITE" id="PS50142">
    <property type="entry name" value="RNASE_3_2"/>
    <property type="match status" value="1"/>
</dbReference>
<dbReference type="GO" id="GO:0004525">
    <property type="term" value="F:ribonuclease III activity"/>
    <property type="evidence" value="ECO:0007669"/>
    <property type="project" value="InterPro"/>
</dbReference>
<keyword evidence="5 6" id="KW-0694">RNA-binding</keyword>
<feature type="compositionally biased region" description="Basic residues" evidence="7">
    <location>
        <begin position="484"/>
        <end position="494"/>
    </location>
</feature>
<keyword evidence="11" id="KW-1185">Reference proteome</keyword>
<dbReference type="SMART" id="SM00358">
    <property type="entry name" value="DSRM"/>
    <property type="match status" value="1"/>
</dbReference>
<dbReference type="AlphaFoldDB" id="E1ZLH5"/>
<name>E1ZLH5_CHLVA</name>
<sequence>MLPMLPINRCSLALTIGSCGVQTGPNPADRPWPRRRAAAAAAGGGTAARGEAGGTAAAETAMQAQSPAKQVKLGRQQLRQLQRKATVENNGTGGTNSGQDRGQQRQLQLPQRSPCIQPLPYWCEAVAVVGLPRGQLVFCFHTPAQASAAARGQHQPESAYGGEAVTLDTLPGERVQGILDRWQYACAQQELGELDASPTLCRRYESAMRAQAQEAAAAPAAASAAAAGKGRQGGLVGTAAQGAPVLAPRREQQRQELPQQQQAETLTRRQRRRAARRARQAAACSPATGTVHSSSDRPGSDGGSSDGVPGGLTIAPSAFAATWHVCTVRGQPDGAVVFKFGSGFEPLPSAQGVAAASEPPSSGTGGDGGCGAVRRRQRRRLFRQRQQQQGSREGVPWSHALQLAATFPDQAERTMRKLQAFVACWGSEQDSSVALDFPIYPSFDRAATKLRKRLKWMAGVDAEQQRQQGAAEEGREGMLERQQQPRRQRAKTRGSSRANAAAAAQAAPGPGHAPAPAAVQEQRWRQGLLPRPVWAVPAAMESEKGGQQPRELPAAAAGGAPRAGSAASPGSKPPGAAGGQPRPQLAAALTAAAWAAAAMRQRGALLLSAAGSLWLALFRRLMPVRIRRLFWGSWPPRVEEAHASPSLAALMSSPSPPSSRDLAAAGFNEQGQTAATLADLPAWRVEALTGCGVRDMGLYRTALTHKSALPLELRLEKLQSYERLEFLGDSVLGLCCRTLLMARCPDSDEGQMSRRNSLLVSGASNARYAAFLGLDRYVLLEPRALRHAPLEASSEQPWHSSAAGSTRRSRRRCHFSAGEGAQHKPGLLADAFEALLGALYLDRGFVVARRFCMRVLEACVEWEQLEAAQDFKALLCRYAGAHQKPQPRFSVRSTSQREYKAGLQLPWWTVEVAFGGRVVGSGGSFDKRGAEQAAAREALEGLGQLPL</sequence>
<dbReference type="Pfam" id="PF00636">
    <property type="entry name" value="Ribonuclease_3"/>
    <property type="match status" value="1"/>
</dbReference>
<feature type="compositionally biased region" description="Low complexity" evidence="7">
    <location>
        <begin position="255"/>
        <end position="265"/>
    </location>
</feature>
<dbReference type="HAMAP" id="MF_00104">
    <property type="entry name" value="RNase_III"/>
    <property type="match status" value="1"/>
</dbReference>
<feature type="compositionally biased region" description="Low complexity" evidence="7">
    <location>
        <begin position="553"/>
        <end position="583"/>
    </location>
</feature>